<protein>
    <recommendedName>
        <fullName evidence="12">ABC transporter permease</fullName>
    </recommendedName>
</protein>
<dbReference type="PANTHER" id="PTHR30572">
    <property type="entry name" value="MEMBRANE COMPONENT OF TRANSPORTER-RELATED"/>
    <property type="match status" value="1"/>
</dbReference>
<keyword evidence="3 7" id="KW-0812">Transmembrane</keyword>
<evidence type="ECO:0000313" key="11">
    <source>
        <dbReference type="Proteomes" id="UP000233491"/>
    </source>
</evidence>
<dbReference type="InterPro" id="IPR003838">
    <property type="entry name" value="ABC3_permease_C"/>
</dbReference>
<keyword evidence="2" id="KW-1003">Cell membrane</keyword>
<dbReference type="PANTHER" id="PTHR30572:SF4">
    <property type="entry name" value="ABC TRANSPORTER PERMEASE YTRF"/>
    <property type="match status" value="1"/>
</dbReference>
<evidence type="ECO:0000259" key="8">
    <source>
        <dbReference type="Pfam" id="PF02687"/>
    </source>
</evidence>
<feature type="transmembrane region" description="Helical" evidence="7">
    <location>
        <begin position="366"/>
        <end position="386"/>
    </location>
</feature>
<dbReference type="GO" id="GO:0022857">
    <property type="term" value="F:transmembrane transporter activity"/>
    <property type="evidence" value="ECO:0007669"/>
    <property type="project" value="TreeGrafter"/>
</dbReference>
<dbReference type="InterPro" id="IPR025857">
    <property type="entry name" value="MacB_PCD"/>
</dbReference>
<keyword evidence="5 7" id="KW-0472">Membrane</keyword>
<evidence type="ECO:0000256" key="4">
    <source>
        <dbReference type="ARBA" id="ARBA00022989"/>
    </source>
</evidence>
<dbReference type="Pfam" id="PF02687">
    <property type="entry name" value="FtsX"/>
    <property type="match status" value="1"/>
</dbReference>
<evidence type="ECO:0000256" key="7">
    <source>
        <dbReference type="SAM" id="Phobius"/>
    </source>
</evidence>
<name>A0A1I4UV19_9HYPH</name>
<dbReference type="InterPro" id="IPR050250">
    <property type="entry name" value="Macrolide_Exporter_MacB"/>
</dbReference>
<keyword evidence="11" id="KW-1185">Reference proteome</keyword>
<comment type="similarity">
    <text evidence="6">Belongs to the ABC-4 integral membrane protein family.</text>
</comment>
<dbReference type="AlphaFoldDB" id="A0A1I4UV19"/>
<dbReference type="GO" id="GO:0005886">
    <property type="term" value="C:plasma membrane"/>
    <property type="evidence" value="ECO:0007669"/>
    <property type="project" value="UniProtKB-SubCell"/>
</dbReference>
<dbReference type="RefSeq" id="WP_101288609.1">
    <property type="nucleotide sequence ID" value="NZ_FOUQ01000009.1"/>
</dbReference>
<gene>
    <name evidence="10" type="ORF">CXZ10_07890</name>
</gene>
<feature type="domain" description="ABC3 transporter permease C-terminal" evidence="8">
    <location>
        <begin position="285"/>
        <end position="396"/>
    </location>
</feature>
<keyword evidence="4 7" id="KW-1133">Transmembrane helix</keyword>
<evidence type="ECO:0000256" key="1">
    <source>
        <dbReference type="ARBA" id="ARBA00004651"/>
    </source>
</evidence>
<evidence type="ECO:0008006" key="12">
    <source>
        <dbReference type="Google" id="ProtNLM"/>
    </source>
</evidence>
<evidence type="ECO:0000259" key="9">
    <source>
        <dbReference type="Pfam" id="PF12704"/>
    </source>
</evidence>
<feature type="transmembrane region" description="Helical" evidence="7">
    <location>
        <begin position="25"/>
        <end position="45"/>
    </location>
</feature>
<comment type="caution">
    <text evidence="10">The sequence shown here is derived from an EMBL/GenBank/DDBJ whole genome shotgun (WGS) entry which is preliminary data.</text>
</comment>
<evidence type="ECO:0000256" key="3">
    <source>
        <dbReference type="ARBA" id="ARBA00022692"/>
    </source>
</evidence>
<feature type="transmembrane region" description="Helical" evidence="7">
    <location>
        <begin position="334"/>
        <end position="354"/>
    </location>
</feature>
<dbReference type="Proteomes" id="UP000233491">
    <property type="component" value="Unassembled WGS sequence"/>
</dbReference>
<reference evidence="10 11" key="1">
    <citation type="submission" date="2017-12" db="EMBL/GenBank/DDBJ databases">
        <title>Anaerobic carbon monoxide metabolism by Pleomorphomonas carboxyditropha sp. nov., a new mesophilic hydrogenogenic carboxidotroph.</title>
        <authorList>
            <person name="Esquivel-Elizondo S."/>
            <person name="Krajmalnik-Brown R."/>
        </authorList>
    </citation>
    <scope>NUCLEOTIDE SEQUENCE [LARGE SCALE GENOMIC DNA]</scope>
    <source>
        <strain evidence="10 11">R5-392</strain>
    </source>
</reference>
<evidence type="ECO:0000256" key="5">
    <source>
        <dbReference type="ARBA" id="ARBA00023136"/>
    </source>
</evidence>
<dbReference type="Pfam" id="PF12704">
    <property type="entry name" value="MacB_PCD"/>
    <property type="match status" value="1"/>
</dbReference>
<organism evidence="10 11">
    <name type="scientific">Pleomorphomonas diazotrophica</name>
    <dbReference type="NCBI Taxonomy" id="1166257"/>
    <lineage>
        <taxon>Bacteria</taxon>
        <taxon>Pseudomonadati</taxon>
        <taxon>Pseudomonadota</taxon>
        <taxon>Alphaproteobacteria</taxon>
        <taxon>Hyphomicrobiales</taxon>
        <taxon>Pleomorphomonadaceae</taxon>
        <taxon>Pleomorphomonas</taxon>
    </lineage>
</organism>
<evidence type="ECO:0000256" key="6">
    <source>
        <dbReference type="ARBA" id="ARBA00038076"/>
    </source>
</evidence>
<feature type="domain" description="MacB-like periplasmic core" evidence="9">
    <location>
        <begin position="26"/>
        <end position="246"/>
    </location>
</feature>
<feature type="transmembrane region" description="Helical" evidence="7">
    <location>
        <begin position="284"/>
        <end position="304"/>
    </location>
</feature>
<dbReference type="OrthoDB" id="9770036at2"/>
<dbReference type="EMBL" id="PJNW01000004">
    <property type="protein sequence ID" value="PKR89809.1"/>
    <property type="molecule type" value="Genomic_DNA"/>
</dbReference>
<sequence>MRTTLASVAARQAVAALWRSLPSRIVAAAAMAIGVAAVVLLLALTEGAQRDIERRIDRLGRNLIAVNAIRLETTRPRGKPEVAHILRIADRDGLAALPGVVDVAAIKDQSALVYAGGRRLAVPVVGTEPAFRRLRNHRLSSGRFVSADDVAIRATVCIIGGEVARELFGGEDPVGRHLRIGRMDLTIVGVLARKGVGADGDNEDMQVIVPVSTLQRRLLNVDWLDRFYLQVADAGKTDTAIRAVEAFLADRQAGEPAFRVVSQDRALRTAAASDDLVQRSMRPIAWLALCLGCGGTLAVMSLAVRQRWREIGLKRAIGAPRSAILAEFVLESGLIGAMAATSGVVLGISGIWAADAIMAWRLAIDWRVLVYPALIATGLGLAAGWLPAWKASRLDPIVALRS</sequence>
<comment type="subcellular location">
    <subcellularLocation>
        <location evidence="1">Cell membrane</location>
        <topology evidence="1">Multi-pass membrane protein</topology>
    </subcellularLocation>
</comment>
<evidence type="ECO:0000313" key="10">
    <source>
        <dbReference type="EMBL" id="PKR89809.1"/>
    </source>
</evidence>
<accession>A0A1I4UV19</accession>
<proteinExistence type="inferred from homology"/>
<evidence type="ECO:0000256" key="2">
    <source>
        <dbReference type="ARBA" id="ARBA00022475"/>
    </source>
</evidence>